<protein>
    <recommendedName>
        <fullName evidence="2">Cytochrome c-552/4 domain-containing protein</fullName>
    </recommendedName>
</protein>
<dbReference type="Gene3D" id="1.10.1130.10">
    <property type="entry name" value="Flavocytochrome C3, Chain A"/>
    <property type="match status" value="1"/>
</dbReference>
<dbReference type="SUPFAM" id="SSF48695">
    <property type="entry name" value="Multiheme cytochromes"/>
    <property type="match status" value="1"/>
</dbReference>
<keyword evidence="4" id="KW-1185">Reference proteome</keyword>
<dbReference type="Pfam" id="PF13435">
    <property type="entry name" value="Cytochrome_C554"/>
    <property type="match status" value="1"/>
</dbReference>
<feature type="signal peptide" evidence="1">
    <location>
        <begin position="1"/>
        <end position="19"/>
    </location>
</feature>
<reference evidence="3 4" key="1">
    <citation type="submission" date="2019-09" db="EMBL/GenBank/DDBJ databases">
        <title>Sulfurimonas gotlandica sp. nov., a chemoautotrophic and psychrotolerant epsilonproteobacterium isolated from a pelagic redoxcline, and an emended description of the genus Sulfurimonas.</title>
        <authorList>
            <person name="Wang S."/>
            <person name="Jiang L."/>
            <person name="Shao S."/>
        </authorList>
    </citation>
    <scope>NUCLEOTIDE SEQUENCE [LARGE SCALE GENOMIC DNA]</scope>
    <source>
        <strain evidence="3 4">GYSZ_1</strain>
    </source>
</reference>
<feature type="chain" id="PRO_5024895425" description="Cytochrome c-552/4 domain-containing protein" evidence="1">
    <location>
        <begin position="20"/>
        <end position="371"/>
    </location>
</feature>
<accession>A0A5P8NYK1</accession>
<sequence length="371" mass="42450">MKIILSLLLLYSFSFSLNQYPSSESCNECHENIYREHAKSMHHKSSLFKDEIHAKVKNAVNKDKYKCAICHMPATKNLRAVMSGEEQPNPKSYRQTDGVSCFFCHQISKIYDSKAHKINFSNYNGEKKPTVFGNLKKPYESNEHHSKNNEIYKNSEVCMGCHSHKQNSHGFEVCNTKNQYDKTSDCIGCHMPSTPGTIEKKNKGLRESYKSHEFLGVHSNEMVKKAVKLELSYKDEKINLIISNKMGHSIITHPMRLKFAKTVVKRDGKIIWSNFKDSPLEDKKATFIIVLKDAKDNPSMPHEAVGYKINQNLKAATSVNISYDIKLQRGDEITTTWISYIVNPKIAKKLDIKTKELIKPYIGASESIMVY</sequence>
<keyword evidence="1" id="KW-0732">Signal</keyword>
<dbReference type="KEGG" id="sulg:FJR48_01740"/>
<dbReference type="Proteomes" id="UP000326944">
    <property type="component" value="Chromosome"/>
</dbReference>
<dbReference type="AlphaFoldDB" id="A0A5P8NYK1"/>
<dbReference type="InterPro" id="IPR023155">
    <property type="entry name" value="Cyt_c-552/4"/>
</dbReference>
<evidence type="ECO:0000313" key="3">
    <source>
        <dbReference type="EMBL" id="QFR48515.1"/>
    </source>
</evidence>
<evidence type="ECO:0000259" key="2">
    <source>
        <dbReference type="Pfam" id="PF13435"/>
    </source>
</evidence>
<name>A0A5P8NYK1_9BACT</name>
<evidence type="ECO:0000313" key="4">
    <source>
        <dbReference type="Proteomes" id="UP000326944"/>
    </source>
</evidence>
<dbReference type="EMBL" id="CP043617">
    <property type="protein sequence ID" value="QFR48515.1"/>
    <property type="molecule type" value="Genomic_DNA"/>
</dbReference>
<gene>
    <name evidence="3" type="ORF">FJR48_01740</name>
</gene>
<proteinExistence type="predicted"/>
<dbReference type="RefSeq" id="WP_152306458.1">
    <property type="nucleotide sequence ID" value="NZ_CP043617.1"/>
</dbReference>
<evidence type="ECO:0000256" key="1">
    <source>
        <dbReference type="SAM" id="SignalP"/>
    </source>
</evidence>
<dbReference type="OrthoDB" id="9814800at2"/>
<dbReference type="InterPro" id="IPR036280">
    <property type="entry name" value="Multihaem_cyt_sf"/>
</dbReference>
<organism evidence="3 4">
    <name type="scientific">Sulfurimonas lithotrophica</name>
    <dbReference type="NCBI Taxonomy" id="2590022"/>
    <lineage>
        <taxon>Bacteria</taxon>
        <taxon>Pseudomonadati</taxon>
        <taxon>Campylobacterota</taxon>
        <taxon>Epsilonproteobacteria</taxon>
        <taxon>Campylobacterales</taxon>
        <taxon>Sulfurimonadaceae</taxon>
        <taxon>Sulfurimonas</taxon>
    </lineage>
</organism>
<feature type="domain" description="Cytochrome c-552/4" evidence="2">
    <location>
        <begin position="26"/>
        <end position="105"/>
    </location>
</feature>